<reference evidence="2 3" key="1">
    <citation type="journal article" date="2014" name="Int. J. Syst. Evol. Microbiol.">
        <title>Thermococcus paralvinellae sp. nov. and Thermococcus cleftensis sp. nov. of hyperthermophilic heterotrophs from deep-sea hydrothermal vents.</title>
        <authorList>
            <person name="Hensley S.A."/>
            <person name="Jung J.H."/>
            <person name="Park C.S."/>
            <person name="Holden J.F."/>
        </authorList>
    </citation>
    <scope>NUCLEOTIDE SEQUENCE [LARGE SCALE GENOMIC DNA]</scope>
    <source>
        <strain evidence="2 3">ES1</strain>
    </source>
</reference>
<dbReference type="EMBL" id="CP006965">
    <property type="protein sequence ID" value="AHF80095.1"/>
    <property type="molecule type" value="Genomic_DNA"/>
</dbReference>
<dbReference type="PANTHER" id="PTHR30615:SF8">
    <property type="entry name" value="UPF0047 PROTEIN C4A8.02C"/>
    <property type="match status" value="1"/>
</dbReference>
<dbReference type="KEGG" id="ths:TES1_0709"/>
<dbReference type="OrthoDB" id="6663at2157"/>
<dbReference type="SUPFAM" id="SSF111038">
    <property type="entry name" value="YjbQ-like"/>
    <property type="match status" value="1"/>
</dbReference>
<keyword evidence="3" id="KW-1185">Reference proteome</keyword>
<evidence type="ECO:0000313" key="3">
    <source>
        <dbReference type="Proteomes" id="UP000019027"/>
    </source>
</evidence>
<dbReference type="STRING" id="582419.TES1_0709"/>
<dbReference type="PIRSF" id="PIRSF004681">
    <property type="entry name" value="UCP004681"/>
    <property type="match status" value="1"/>
</dbReference>
<accession>W0I6M5</accession>
<dbReference type="InterPro" id="IPR035917">
    <property type="entry name" value="YjbQ-like_sf"/>
</dbReference>
<dbReference type="InterPro" id="IPR001602">
    <property type="entry name" value="UPF0047_YjbQ-like"/>
</dbReference>
<organism evidence="2 3">
    <name type="scientific">Thermococcus paralvinellae</name>
    <dbReference type="NCBI Taxonomy" id="582419"/>
    <lineage>
        <taxon>Archaea</taxon>
        <taxon>Methanobacteriati</taxon>
        <taxon>Methanobacteriota</taxon>
        <taxon>Thermococci</taxon>
        <taxon>Thermococcales</taxon>
        <taxon>Thermococcaceae</taxon>
        <taxon>Thermococcus</taxon>
    </lineage>
</organism>
<dbReference type="Gene3D" id="2.60.120.460">
    <property type="entry name" value="YjbQ-like"/>
    <property type="match status" value="1"/>
</dbReference>
<protein>
    <recommendedName>
        <fullName evidence="4">YjbQ family protein</fullName>
    </recommendedName>
</protein>
<dbReference type="HOGENOM" id="CLU_096980_1_1_2"/>
<dbReference type="Proteomes" id="UP000019027">
    <property type="component" value="Chromosome"/>
</dbReference>
<evidence type="ECO:0000256" key="1">
    <source>
        <dbReference type="ARBA" id="ARBA00005534"/>
    </source>
</evidence>
<sequence length="133" mass="15127">MLYEIEIRTNKEFEIIDITPEIQKIVEESKVQEGIAVVFTKHTTTALIVNENETRLLSDIELLLESIAPKGKGYKHDKIDNNAHSHLRAILLNPSVTIPVKGRRLELGTWQSILFVELDGPRIRKILVKICAC</sequence>
<name>W0I6M5_9EURY</name>
<dbReference type="RefSeq" id="WP_042680324.1">
    <property type="nucleotide sequence ID" value="NZ_CP006965.1"/>
</dbReference>
<comment type="similarity">
    <text evidence="1">Belongs to the UPF0047 family.</text>
</comment>
<dbReference type="AlphaFoldDB" id="W0I6M5"/>
<dbReference type="NCBIfam" id="TIGR00149">
    <property type="entry name" value="TIGR00149_YjbQ"/>
    <property type="match status" value="1"/>
</dbReference>
<evidence type="ECO:0008006" key="4">
    <source>
        <dbReference type="Google" id="ProtNLM"/>
    </source>
</evidence>
<dbReference type="Pfam" id="PF01894">
    <property type="entry name" value="YjbQ"/>
    <property type="match status" value="1"/>
</dbReference>
<dbReference type="PANTHER" id="PTHR30615">
    <property type="entry name" value="UNCHARACTERIZED PROTEIN YJBQ-RELATED"/>
    <property type="match status" value="1"/>
</dbReference>
<evidence type="ECO:0000313" key="2">
    <source>
        <dbReference type="EMBL" id="AHF80095.1"/>
    </source>
</evidence>
<proteinExistence type="inferred from homology"/>
<dbReference type="GeneID" id="24907333"/>
<gene>
    <name evidence="2" type="ORF">TES1_0709</name>
</gene>